<keyword evidence="1" id="KW-0175">Coiled coil</keyword>
<dbReference type="GO" id="GO:0042981">
    <property type="term" value="P:regulation of apoptotic process"/>
    <property type="evidence" value="ECO:0007669"/>
    <property type="project" value="InterPro"/>
</dbReference>
<evidence type="ECO:0000313" key="4">
    <source>
        <dbReference type="EMBL" id="EEN64611.1"/>
    </source>
</evidence>
<reference evidence="4" key="1">
    <citation type="journal article" date="2008" name="Nature">
        <title>The amphioxus genome and the evolution of the chordate karyotype.</title>
        <authorList>
            <consortium name="US DOE Joint Genome Institute (JGI-PGF)"/>
            <person name="Putnam N.H."/>
            <person name="Butts T."/>
            <person name="Ferrier D.E.K."/>
            <person name="Furlong R.F."/>
            <person name="Hellsten U."/>
            <person name="Kawashima T."/>
            <person name="Robinson-Rechavi M."/>
            <person name="Shoguchi E."/>
            <person name="Terry A."/>
            <person name="Yu J.-K."/>
            <person name="Benito-Gutierrez E.L."/>
            <person name="Dubchak I."/>
            <person name="Garcia-Fernandez J."/>
            <person name="Gibson-Brown J.J."/>
            <person name="Grigoriev I.V."/>
            <person name="Horton A.C."/>
            <person name="de Jong P.J."/>
            <person name="Jurka J."/>
            <person name="Kapitonov V.V."/>
            <person name="Kohara Y."/>
            <person name="Kuroki Y."/>
            <person name="Lindquist E."/>
            <person name="Lucas S."/>
            <person name="Osoegawa K."/>
            <person name="Pennacchio L.A."/>
            <person name="Salamov A.A."/>
            <person name="Satou Y."/>
            <person name="Sauka-Spengler T."/>
            <person name="Schmutz J."/>
            <person name="Shin-I T."/>
            <person name="Toyoda A."/>
            <person name="Bronner-Fraser M."/>
            <person name="Fujiyama A."/>
            <person name="Holland L.Z."/>
            <person name="Holland P.W.H."/>
            <person name="Satoh N."/>
            <person name="Rokhsar D.S."/>
        </authorList>
    </citation>
    <scope>NUCLEOTIDE SEQUENCE [LARGE SCALE GENOMIC DNA]</scope>
    <source>
        <strain evidence="4">S238N-H82</strain>
        <tissue evidence="4">Testes</tissue>
    </source>
</reference>
<proteinExistence type="predicted"/>
<dbReference type="InterPro" id="IPR011029">
    <property type="entry name" value="DEATH-like_dom_sf"/>
</dbReference>
<dbReference type="AlphaFoldDB" id="C3Y578"/>
<feature type="coiled-coil region" evidence="1">
    <location>
        <begin position="71"/>
        <end position="133"/>
    </location>
</feature>
<dbReference type="Gene3D" id="1.10.533.10">
    <property type="entry name" value="Death Domain, Fas"/>
    <property type="match status" value="1"/>
</dbReference>
<dbReference type="InterPro" id="IPR037939">
    <property type="entry name" value="CRADD"/>
</dbReference>
<feature type="domain" description="CARD" evidence="3">
    <location>
        <begin position="208"/>
        <end position="279"/>
    </location>
</feature>
<dbReference type="GO" id="GO:0070513">
    <property type="term" value="F:death domain binding"/>
    <property type="evidence" value="ECO:0007669"/>
    <property type="project" value="InterPro"/>
</dbReference>
<sequence length="295" mass="33298">MLSESYRYKFLRKLTGPPEETKSSDNTHGGKGTDEKIKMKQVKDIVEDAQTNKRARPPTSLAKMYRSEGLMEECLRRVVSLEADVTNLRQENASLKADLLSQQQEKEELREKVTDMQKEMKVLKQTVETTQREQQFDSENVQQRLYCLESHAQGLIALEAGSANPRIVCLDTRTGTLNRRASTSAIVTTGTSSETGPDNPTDKAMTYEHRKKLASQQLKKDLQLGIVLPALEEANIITTEMKERIDSHTSKMEKVEEFLNILKTRGDKAFEICLNALKEDPGSAHLVKELEVSNV</sequence>
<dbReference type="PANTHER" id="PTHR15034:SF5">
    <property type="entry name" value="DEATH DOMAIN-CONTAINING PROTEIN CRADD"/>
    <property type="match status" value="1"/>
</dbReference>
<dbReference type="EMBL" id="GG666487">
    <property type="protein sequence ID" value="EEN64611.1"/>
    <property type="molecule type" value="Genomic_DNA"/>
</dbReference>
<dbReference type="PROSITE" id="PS50209">
    <property type="entry name" value="CARD"/>
    <property type="match status" value="1"/>
</dbReference>
<organism>
    <name type="scientific">Branchiostoma floridae</name>
    <name type="common">Florida lancelet</name>
    <name type="synonym">Amphioxus</name>
    <dbReference type="NCBI Taxonomy" id="7739"/>
    <lineage>
        <taxon>Eukaryota</taxon>
        <taxon>Metazoa</taxon>
        <taxon>Chordata</taxon>
        <taxon>Cephalochordata</taxon>
        <taxon>Leptocardii</taxon>
        <taxon>Amphioxiformes</taxon>
        <taxon>Branchiostomatidae</taxon>
        <taxon>Branchiostoma</taxon>
    </lineage>
</organism>
<accession>C3Y578</accession>
<evidence type="ECO:0000256" key="1">
    <source>
        <dbReference type="SAM" id="Coils"/>
    </source>
</evidence>
<dbReference type="Pfam" id="PF00619">
    <property type="entry name" value="CARD"/>
    <property type="match status" value="1"/>
</dbReference>
<dbReference type="InParanoid" id="C3Y578"/>
<name>C3Y578_BRAFL</name>
<dbReference type="CDD" id="cd01671">
    <property type="entry name" value="CARD"/>
    <property type="match status" value="1"/>
</dbReference>
<evidence type="ECO:0000259" key="3">
    <source>
        <dbReference type="PROSITE" id="PS50209"/>
    </source>
</evidence>
<dbReference type="InterPro" id="IPR001315">
    <property type="entry name" value="CARD"/>
</dbReference>
<dbReference type="PANTHER" id="PTHR15034">
    <property type="entry name" value="DEATH DOMAIN-CONTAINING PROTEIN CRADD"/>
    <property type="match status" value="1"/>
</dbReference>
<gene>
    <name evidence="4" type="ORF">BRAFLDRAFT_96127</name>
</gene>
<dbReference type="SUPFAM" id="SSF47986">
    <property type="entry name" value="DEATH domain"/>
    <property type="match status" value="1"/>
</dbReference>
<dbReference type="SMART" id="SM00114">
    <property type="entry name" value="CARD"/>
    <property type="match status" value="1"/>
</dbReference>
<feature type="region of interest" description="Disordered" evidence="2">
    <location>
        <begin position="1"/>
        <end position="39"/>
    </location>
</feature>
<protein>
    <recommendedName>
        <fullName evidence="3">CARD domain-containing protein</fullName>
    </recommendedName>
</protein>
<dbReference type="GO" id="GO:0002020">
    <property type="term" value="F:protease binding"/>
    <property type="evidence" value="ECO:0007669"/>
    <property type="project" value="InterPro"/>
</dbReference>
<evidence type="ECO:0000256" key="2">
    <source>
        <dbReference type="SAM" id="MobiDB-lite"/>
    </source>
</evidence>